<gene>
    <name evidence="3" type="ORF">ALP16_200161</name>
</gene>
<protein>
    <recommendedName>
        <fullName evidence="2">Transposase-like Mu C-terminal domain-containing protein</fullName>
    </recommendedName>
</protein>
<accession>A0A3M5ZXD2</accession>
<name>A0A3M5ZXD2_PSESS</name>
<dbReference type="EMBL" id="RBUN01000513">
    <property type="protein sequence ID" value="RMV11134.1"/>
    <property type="molecule type" value="Genomic_DNA"/>
</dbReference>
<feature type="region of interest" description="Disordered" evidence="1">
    <location>
        <begin position="116"/>
        <end position="151"/>
    </location>
</feature>
<feature type="domain" description="Transposase-like Mu C-terminal" evidence="2">
    <location>
        <begin position="1"/>
        <end position="58"/>
    </location>
</feature>
<evidence type="ECO:0000313" key="3">
    <source>
        <dbReference type="EMBL" id="RMV11134.1"/>
    </source>
</evidence>
<organism evidence="3 4">
    <name type="scientific">Pseudomonas savastanoi</name>
    <name type="common">Pseudomonas syringae pv. savastanoi</name>
    <dbReference type="NCBI Taxonomy" id="29438"/>
    <lineage>
        <taxon>Bacteria</taxon>
        <taxon>Pseudomonadati</taxon>
        <taxon>Pseudomonadota</taxon>
        <taxon>Gammaproteobacteria</taxon>
        <taxon>Pseudomonadales</taxon>
        <taxon>Pseudomonadaceae</taxon>
        <taxon>Pseudomonas</taxon>
    </lineage>
</organism>
<evidence type="ECO:0000256" key="1">
    <source>
        <dbReference type="SAM" id="MobiDB-lite"/>
    </source>
</evidence>
<comment type="caution">
    <text evidence="3">The sequence shown here is derived from an EMBL/GenBank/DDBJ whole genome shotgun (WGS) entry which is preliminary data.</text>
</comment>
<evidence type="ECO:0000259" key="2">
    <source>
        <dbReference type="Pfam" id="PF09299"/>
    </source>
</evidence>
<dbReference type="AlphaFoldDB" id="A0A3M5ZXD2"/>
<sequence>MPSETRTVQHYGVQWDVFYYSDALRHWIGTTDPASGNARKFVFRRDPRDISVIWFYDPALKQYFRVPVANQAFPAATLWEFRAAKKQAVDEGRKHIDEALIGRLIIERRQIVQDASASTKKARRDAQKHKVHSKNSTPARPVKVNAPPIQSSPIPAAEGLLLDDVDLIGDIQ</sequence>
<dbReference type="Proteomes" id="UP000272703">
    <property type="component" value="Unassembled WGS sequence"/>
</dbReference>
<reference evidence="3 4" key="1">
    <citation type="submission" date="2018-08" db="EMBL/GenBank/DDBJ databases">
        <title>Recombination of ecologically and evolutionarily significant loci maintains genetic cohesion in the Pseudomonas syringae species complex.</title>
        <authorList>
            <person name="Dillon M."/>
            <person name="Thakur S."/>
            <person name="Almeida R.N.D."/>
            <person name="Weir B.S."/>
            <person name="Guttman D.S."/>
        </authorList>
    </citation>
    <scope>NUCLEOTIDE SEQUENCE [LARGE SCALE GENOMIC DNA]</scope>
    <source>
        <strain evidence="3 4">ICMP 11897</strain>
    </source>
</reference>
<dbReference type="Pfam" id="PF09299">
    <property type="entry name" value="Mu-transpos_C"/>
    <property type="match status" value="1"/>
</dbReference>
<feature type="compositionally biased region" description="Basic residues" evidence="1">
    <location>
        <begin position="120"/>
        <end position="133"/>
    </location>
</feature>
<proteinExistence type="predicted"/>
<evidence type="ECO:0000313" key="4">
    <source>
        <dbReference type="Proteomes" id="UP000272703"/>
    </source>
</evidence>
<dbReference type="InterPro" id="IPR015378">
    <property type="entry name" value="Transposase-like_Mu_C"/>
</dbReference>